<feature type="region of interest" description="Disordered" evidence="1">
    <location>
        <begin position="75"/>
        <end position="110"/>
    </location>
</feature>
<dbReference type="OrthoDB" id="1327373at2759"/>
<gene>
    <name evidence="2" type="ORF">CEURO_LOCUS20390</name>
</gene>
<evidence type="ECO:0000313" key="2">
    <source>
        <dbReference type="EMBL" id="CAH9114492.1"/>
    </source>
</evidence>
<organism evidence="2 3">
    <name type="scientific">Cuscuta europaea</name>
    <name type="common">European dodder</name>
    <dbReference type="NCBI Taxonomy" id="41803"/>
    <lineage>
        <taxon>Eukaryota</taxon>
        <taxon>Viridiplantae</taxon>
        <taxon>Streptophyta</taxon>
        <taxon>Embryophyta</taxon>
        <taxon>Tracheophyta</taxon>
        <taxon>Spermatophyta</taxon>
        <taxon>Magnoliopsida</taxon>
        <taxon>eudicotyledons</taxon>
        <taxon>Gunneridae</taxon>
        <taxon>Pentapetalae</taxon>
        <taxon>asterids</taxon>
        <taxon>lamiids</taxon>
        <taxon>Solanales</taxon>
        <taxon>Convolvulaceae</taxon>
        <taxon>Cuscuteae</taxon>
        <taxon>Cuscuta</taxon>
        <taxon>Cuscuta subgen. Cuscuta</taxon>
    </lineage>
</organism>
<keyword evidence="3" id="KW-1185">Reference proteome</keyword>
<accession>A0A9P1ELN2</accession>
<comment type="caution">
    <text evidence="2">The sequence shown here is derived from an EMBL/GenBank/DDBJ whole genome shotgun (WGS) entry which is preliminary data.</text>
</comment>
<reference evidence="2" key="1">
    <citation type="submission" date="2022-07" db="EMBL/GenBank/DDBJ databases">
        <authorList>
            <person name="Macas J."/>
            <person name="Novak P."/>
            <person name="Neumann P."/>
        </authorList>
    </citation>
    <scope>NUCLEOTIDE SEQUENCE</scope>
</reference>
<dbReference type="EMBL" id="CAMAPE010000065">
    <property type="protein sequence ID" value="CAH9114492.1"/>
    <property type="molecule type" value="Genomic_DNA"/>
</dbReference>
<dbReference type="AlphaFoldDB" id="A0A9P1ELN2"/>
<dbReference type="Proteomes" id="UP001152484">
    <property type="component" value="Unassembled WGS sequence"/>
</dbReference>
<evidence type="ECO:0000256" key="1">
    <source>
        <dbReference type="SAM" id="MobiDB-lite"/>
    </source>
</evidence>
<name>A0A9P1ELN2_CUSEU</name>
<sequence>MKVFYDLGQHRMQRLLYQRLQHRFLDLGVAKEWAIGLELPSMMRHPEVELELPAAERQLPIESSQASDDWAYEPSMFEDTATSGAVADVATSQAEEKTGAEGDSEAPPEP</sequence>
<evidence type="ECO:0000313" key="3">
    <source>
        <dbReference type="Proteomes" id="UP001152484"/>
    </source>
</evidence>
<protein>
    <submittedName>
        <fullName evidence="2">Uncharacterized protein</fullName>
    </submittedName>
</protein>
<proteinExistence type="predicted"/>